<evidence type="ECO:0000256" key="3">
    <source>
        <dbReference type="SAM" id="Coils"/>
    </source>
</evidence>
<evidence type="ECO:0000256" key="2">
    <source>
        <dbReference type="ARBA" id="ARBA00023054"/>
    </source>
</evidence>
<sequence length="232" mass="27630">MTLKFQKLEEDYLSLLTEFNTTKCKLECKTDSLLILSQELEKCRLEKDQYKLMADQLRTRYSALKRRVEGWGPSLIGVYDVDGLKCEREKSLVQMLVELKDRNKMLKYENMDLKQRLEDTMGDIKILREEISKRNADCTQEFLSANYVPFSQKETLVKQLETQKLKWAQLTKDLESVLDEKEELITARDQYRHKFERLNQQMNYVLRGDQQKPVDIDGVLMDNKYLHDELNR</sequence>
<evidence type="ECO:0000256" key="1">
    <source>
        <dbReference type="ARBA" id="ARBA00005872"/>
    </source>
</evidence>
<dbReference type="PANTHER" id="PTHR21682">
    <property type="entry name" value="COILED-COIL DOMAIN-CONTAINING PROTEIN 149"/>
    <property type="match status" value="1"/>
</dbReference>
<reference evidence="4 5" key="1">
    <citation type="journal article" date="2022" name="Nat. Ecol. Evol.">
        <title>A masculinizing supergene underlies an exaggerated male reproductive morph in a spider.</title>
        <authorList>
            <person name="Hendrickx F."/>
            <person name="De Corte Z."/>
            <person name="Sonet G."/>
            <person name="Van Belleghem S.M."/>
            <person name="Kostlbacher S."/>
            <person name="Vangestel C."/>
        </authorList>
    </citation>
    <scope>NUCLEOTIDE SEQUENCE [LARGE SCALE GENOMIC DNA]</scope>
    <source>
        <strain evidence="4">W744_W776</strain>
    </source>
</reference>
<dbReference type="Proteomes" id="UP000827092">
    <property type="component" value="Unassembled WGS sequence"/>
</dbReference>
<dbReference type="PANTHER" id="PTHR21682:SF2">
    <property type="entry name" value="COILED-COIL DOMAIN-CONTAINING PROTEIN 149"/>
    <property type="match status" value="1"/>
</dbReference>
<comment type="similarity">
    <text evidence="1">Belongs to the CCDC149 family.</text>
</comment>
<proteinExistence type="inferred from homology"/>
<feature type="coiled-coil region" evidence="3">
    <location>
        <begin position="96"/>
        <end position="130"/>
    </location>
</feature>
<evidence type="ECO:0000313" key="4">
    <source>
        <dbReference type="EMBL" id="KAG8187472.1"/>
    </source>
</evidence>
<feature type="coiled-coil region" evidence="3">
    <location>
        <begin position="174"/>
        <end position="201"/>
    </location>
</feature>
<dbReference type="Pfam" id="PF09789">
    <property type="entry name" value="CC149"/>
    <property type="match status" value="1"/>
</dbReference>
<protein>
    <submittedName>
        <fullName evidence="4">Uncharacterized protein</fullName>
    </submittedName>
</protein>
<dbReference type="InterPro" id="IPR019179">
    <property type="entry name" value="CC149"/>
</dbReference>
<dbReference type="AlphaFoldDB" id="A0AAV6UUJ8"/>
<feature type="coiled-coil region" evidence="3">
    <location>
        <begin position="40"/>
        <end position="67"/>
    </location>
</feature>
<dbReference type="EMBL" id="JAFNEN010000272">
    <property type="protein sequence ID" value="KAG8187472.1"/>
    <property type="molecule type" value="Genomic_DNA"/>
</dbReference>
<keyword evidence="5" id="KW-1185">Reference proteome</keyword>
<keyword evidence="2 3" id="KW-0175">Coiled coil</keyword>
<accession>A0AAV6UUJ8</accession>
<gene>
    <name evidence="4" type="ORF">JTE90_009541</name>
</gene>
<organism evidence="4 5">
    <name type="scientific">Oedothorax gibbosus</name>
    <dbReference type="NCBI Taxonomy" id="931172"/>
    <lineage>
        <taxon>Eukaryota</taxon>
        <taxon>Metazoa</taxon>
        <taxon>Ecdysozoa</taxon>
        <taxon>Arthropoda</taxon>
        <taxon>Chelicerata</taxon>
        <taxon>Arachnida</taxon>
        <taxon>Araneae</taxon>
        <taxon>Araneomorphae</taxon>
        <taxon>Entelegynae</taxon>
        <taxon>Araneoidea</taxon>
        <taxon>Linyphiidae</taxon>
        <taxon>Erigoninae</taxon>
        <taxon>Oedothorax</taxon>
    </lineage>
</organism>
<evidence type="ECO:0000313" key="5">
    <source>
        <dbReference type="Proteomes" id="UP000827092"/>
    </source>
</evidence>
<comment type="caution">
    <text evidence="4">The sequence shown here is derived from an EMBL/GenBank/DDBJ whole genome shotgun (WGS) entry which is preliminary data.</text>
</comment>
<name>A0AAV6UUJ8_9ARAC</name>